<feature type="transmembrane region" description="Helical" evidence="1">
    <location>
        <begin position="20"/>
        <end position="40"/>
    </location>
</feature>
<keyword evidence="1" id="KW-1133">Transmembrane helix</keyword>
<dbReference type="InterPro" id="IPR010559">
    <property type="entry name" value="Sig_transdc_His_kin_internal"/>
</dbReference>
<evidence type="ECO:0000313" key="3">
    <source>
        <dbReference type="EMBL" id="SFI53579.1"/>
    </source>
</evidence>
<gene>
    <name evidence="3" type="ORF">SAMN05192543_103497</name>
</gene>
<feature type="transmembrane region" description="Helical" evidence="1">
    <location>
        <begin position="86"/>
        <end position="106"/>
    </location>
</feature>
<accession>A0A1I3J045</accession>
<organism evidence="3 4">
    <name type="scientific">Paraburkholderia megapolitana</name>
    <dbReference type="NCBI Taxonomy" id="420953"/>
    <lineage>
        <taxon>Bacteria</taxon>
        <taxon>Pseudomonadati</taxon>
        <taxon>Pseudomonadota</taxon>
        <taxon>Betaproteobacteria</taxon>
        <taxon>Burkholderiales</taxon>
        <taxon>Burkholderiaceae</taxon>
        <taxon>Paraburkholderia</taxon>
    </lineage>
</organism>
<proteinExistence type="predicted"/>
<dbReference type="Gene3D" id="3.30.565.10">
    <property type="entry name" value="Histidine kinase-like ATPase, C-terminal domain"/>
    <property type="match status" value="1"/>
</dbReference>
<protein>
    <submittedName>
        <fullName evidence="3">Histidine kinase</fullName>
    </submittedName>
</protein>
<sequence length="361" mass="40585">MNTNLLVDEPQPIELLRRLVWPWVAFWLLIFAVDIQQSMWSGELQFWRTLVNTSTSALGATVLIVVQMGRRNRRRNLLGQPLKWFLRAWAWMPLQLVVYVTGIYALRLGIYALAGSRYRHGSWGEVFAYDATAFVEFYVLFSGIIFGIQSYGAWAAERVRSAQQANLARQAQLAQLTQQLQPHFLFNALNTISSLIHSNPDSADRLLTRLATLLRAATDASQRPEQSLADELTLLHAYADIMTQRFSDRVRITWDVDAATSTCPVPTLGLQPLLENCFRHVVERRSAPTHIAIRARHDDTDKLQIEIEDDGETLGLPDTRGVGLGNLEGRLQSLYGTQASLALQLRPGGGLIVRVTLPCAH</sequence>
<dbReference type="STRING" id="420953.SAMN05192543_103497"/>
<dbReference type="GO" id="GO:0016020">
    <property type="term" value="C:membrane"/>
    <property type="evidence" value="ECO:0007669"/>
    <property type="project" value="InterPro"/>
</dbReference>
<dbReference type="OrthoDB" id="2514702at2"/>
<reference evidence="3 4" key="1">
    <citation type="submission" date="2016-10" db="EMBL/GenBank/DDBJ databases">
        <authorList>
            <person name="de Groot N.N."/>
        </authorList>
    </citation>
    <scope>NUCLEOTIDE SEQUENCE [LARGE SCALE GENOMIC DNA]</scope>
    <source>
        <strain evidence="3 4">LMG 23650</strain>
    </source>
</reference>
<keyword evidence="4" id="KW-1185">Reference proteome</keyword>
<dbReference type="PANTHER" id="PTHR34220:SF9">
    <property type="entry name" value="SIGNAL TRANSDUCTION HISTIDINE KINASE INTERNAL REGION DOMAIN-CONTAINING PROTEIN"/>
    <property type="match status" value="1"/>
</dbReference>
<name>A0A1I3J045_9BURK</name>
<dbReference type="SUPFAM" id="SSF55874">
    <property type="entry name" value="ATPase domain of HSP90 chaperone/DNA topoisomerase II/histidine kinase"/>
    <property type="match status" value="1"/>
</dbReference>
<dbReference type="AlphaFoldDB" id="A0A1I3J045"/>
<dbReference type="EMBL" id="FOQU01000003">
    <property type="protein sequence ID" value="SFI53579.1"/>
    <property type="molecule type" value="Genomic_DNA"/>
</dbReference>
<keyword evidence="3" id="KW-0808">Transferase</keyword>
<dbReference type="RefSeq" id="WP_091011410.1">
    <property type="nucleotide sequence ID" value="NZ_CP041745.1"/>
</dbReference>
<dbReference type="GO" id="GO:0000155">
    <property type="term" value="F:phosphorelay sensor kinase activity"/>
    <property type="evidence" value="ECO:0007669"/>
    <property type="project" value="InterPro"/>
</dbReference>
<feature type="transmembrane region" description="Helical" evidence="1">
    <location>
        <begin position="46"/>
        <end position="66"/>
    </location>
</feature>
<dbReference type="Proteomes" id="UP000199548">
    <property type="component" value="Unassembled WGS sequence"/>
</dbReference>
<dbReference type="InterPro" id="IPR050640">
    <property type="entry name" value="Bact_2-comp_sensor_kinase"/>
</dbReference>
<evidence type="ECO:0000313" key="4">
    <source>
        <dbReference type="Proteomes" id="UP000199548"/>
    </source>
</evidence>
<dbReference type="InterPro" id="IPR036890">
    <property type="entry name" value="HATPase_C_sf"/>
</dbReference>
<dbReference type="PANTHER" id="PTHR34220">
    <property type="entry name" value="SENSOR HISTIDINE KINASE YPDA"/>
    <property type="match status" value="1"/>
</dbReference>
<keyword evidence="1" id="KW-0812">Transmembrane</keyword>
<keyword evidence="1" id="KW-0472">Membrane</keyword>
<evidence type="ECO:0000256" key="1">
    <source>
        <dbReference type="SAM" id="Phobius"/>
    </source>
</evidence>
<feature type="transmembrane region" description="Helical" evidence="1">
    <location>
        <begin position="126"/>
        <end position="148"/>
    </location>
</feature>
<feature type="domain" description="Signal transduction histidine kinase internal region" evidence="2">
    <location>
        <begin position="171"/>
        <end position="249"/>
    </location>
</feature>
<keyword evidence="3" id="KW-0418">Kinase</keyword>
<evidence type="ECO:0000259" key="2">
    <source>
        <dbReference type="Pfam" id="PF06580"/>
    </source>
</evidence>
<dbReference type="Pfam" id="PF06580">
    <property type="entry name" value="His_kinase"/>
    <property type="match status" value="1"/>
</dbReference>